<dbReference type="InterPro" id="IPR046341">
    <property type="entry name" value="SET_dom_sf"/>
</dbReference>
<comment type="caution">
    <text evidence="2">The sequence shown here is derived from an EMBL/GenBank/DDBJ whole genome shotgun (WGS) entry which is preliminary data.</text>
</comment>
<dbReference type="Proteomes" id="UP000748025">
    <property type="component" value="Unassembled WGS sequence"/>
</dbReference>
<gene>
    <name evidence="2" type="ORF">E4U43_004406</name>
</gene>
<dbReference type="EMBL" id="SRPW01000287">
    <property type="protein sequence ID" value="KAG6015976.1"/>
    <property type="molecule type" value="Genomic_DNA"/>
</dbReference>
<dbReference type="InterPro" id="IPR053201">
    <property type="entry name" value="Flavunoidine_N-MTase"/>
</dbReference>
<evidence type="ECO:0000313" key="2">
    <source>
        <dbReference type="EMBL" id="KAG6015976.1"/>
    </source>
</evidence>
<reference evidence="2" key="1">
    <citation type="journal article" date="2020" name="bioRxiv">
        <title>Whole genome comparisons of ergot fungi reveals the divergence and evolution of species within the genus Claviceps are the result of varying mechanisms driving genome evolution and host range expansion.</title>
        <authorList>
            <person name="Wyka S.A."/>
            <person name="Mondo S.J."/>
            <person name="Liu M."/>
            <person name="Dettman J."/>
            <person name="Nalam V."/>
            <person name="Broders K.D."/>
        </authorList>
    </citation>
    <scope>NUCLEOTIDE SEQUENCE</scope>
    <source>
        <strain evidence="2">CCC 602</strain>
    </source>
</reference>
<feature type="region of interest" description="Disordered" evidence="1">
    <location>
        <begin position="227"/>
        <end position="254"/>
    </location>
</feature>
<evidence type="ECO:0000256" key="1">
    <source>
        <dbReference type="SAM" id="MobiDB-lite"/>
    </source>
</evidence>
<protein>
    <recommendedName>
        <fullName evidence="4">Post-SET domain-containing protein</fullName>
    </recommendedName>
</protein>
<dbReference type="AlphaFoldDB" id="A0A9P7NF27"/>
<dbReference type="PANTHER" id="PTHR12350:SF19">
    <property type="entry name" value="SET DOMAIN-CONTAINING PROTEIN"/>
    <property type="match status" value="1"/>
</dbReference>
<proteinExistence type="predicted"/>
<keyword evidence="3" id="KW-1185">Reference proteome</keyword>
<name>A0A9P7NF27_9HYPO</name>
<evidence type="ECO:0008006" key="4">
    <source>
        <dbReference type="Google" id="ProtNLM"/>
    </source>
</evidence>
<accession>A0A9P7NF27</accession>
<dbReference type="SUPFAM" id="SSF82199">
    <property type="entry name" value="SET domain"/>
    <property type="match status" value="1"/>
</dbReference>
<sequence>MAPLTPHWQQPSHPSIQQVIINNDEFTSKSLSKVALPPFAVYAKMTFPPCTVAEEPTYATVQMDKNRHLNLNSDLLYINHSCEPSLIFDMASMNILAGPKGLRPGDELTFFYPSTEWTMAQPFTCLCKHPSCRGTISGAKDMPPAQLQGTWLNPHIRELLEPQQQQEANDTTVRIAPEDVTLENLQHRVHDAEKTLEAARLALHAYVAKSRSGKTNGVVAKRDVGPAAASETAGLNRRGATSRELSGEMGGDTV</sequence>
<dbReference type="Gene3D" id="2.170.270.10">
    <property type="entry name" value="SET domain"/>
    <property type="match status" value="1"/>
</dbReference>
<evidence type="ECO:0000313" key="3">
    <source>
        <dbReference type="Proteomes" id="UP000748025"/>
    </source>
</evidence>
<dbReference type="OrthoDB" id="5984008at2759"/>
<organism evidence="2 3">
    <name type="scientific">Claviceps pusilla</name>
    <dbReference type="NCBI Taxonomy" id="123648"/>
    <lineage>
        <taxon>Eukaryota</taxon>
        <taxon>Fungi</taxon>
        <taxon>Dikarya</taxon>
        <taxon>Ascomycota</taxon>
        <taxon>Pezizomycotina</taxon>
        <taxon>Sordariomycetes</taxon>
        <taxon>Hypocreomycetidae</taxon>
        <taxon>Hypocreales</taxon>
        <taxon>Clavicipitaceae</taxon>
        <taxon>Claviceps</taxon>
    </lineage>
</organism>
<dbReference type="PANTHER" id="PTHR12350">
    <property type="entry name" value="HISTONE-LYSINE N-METHYLTRANSFERASE-RELATED"/>
    <property type="match status" value="1"/>
</dbReference>